<feature type="binding site" evidence="1">
    <location>
        <position position="39"/>
    </location>
    <ligand>
        <name>Mg(2+)</name>
        <dbReference type="ChEBI" id="CHEBI:18420"/>
        <label>1</label>
    </ligand>
</feature>
<dbReference type="InterPro" id="IPR036705">
    <property type="entry name" value="Ribosyl_crysJ1_sf"/>
</dbReference>
<keyword evidence="2" id="KW-0378">Hydrolase</keyword>
<dbReference type="Pfam" id="PF03747">
    <property type="entry name" value="ADP_ribosyl_GH"/>
    <property type="match status" value="1"/>
</dbReference>
<dbReference type="PANTHER" id="PTHR16222:SF12">
    <property type="entry name" value="ADP-RIBOSYLGLYCOHYDROLASE-RELATED"/>
    <property type="match status" value="1"/>
</dbReference>
<feature type="binding site" evidence="1">
    <location>
        <position position="37"/>
    </location>
    <ligand>
        <name>Mg(2+)</name>
        <dbReference type="ChEBI" id="CHEBI:18420"/>
        <label>1</label>
    </ligand>
</feature>
<dbReference type="Proteomes" id="UP000054164">
    <property type="component" value="Unassembled WGS sequence"/>
</dbReference>
<dbReference type="InterPro" id="IPR005502">
    <property type="entry name" value="Ribosyl_crysJ1"/>
</dbReference>
<feature type="binding site" evidence="1">
    <location>
        <position position="214"/>
    </location>
    <ligand>
        <name>Mg(2+)</name>
        <dbReference type="ChEBI" id="CHEBI:18420"/>
        <label>1</label>
    </ligand>
</feature>
<gene>
    <name evidence="2" type="ORF">CBO05P1_052</name>
</gene>
<dbReference type="GO" id="GO:0016787">
    <property type="term" value="F:hydrolase activity"/>
    <property type="evidence" value="ECO:0007669"/>
    <property type="project" value="UniProtKB-KW"/>
</dbReference>
<dbReference type="AlphaFoldDB" id="A0A060N310"/>
<dbReference type="SUPFAM" id="SSF101478">
    <property type="entry name" value="ADP-ribosylglycohydrolase"/>
    <property type="match status" value="1"/>
</dbReference>
<keyword evidence="1" id="KW-0479">Metal-binding</keyword>
<dbReference type="InterPro" id="IPR050792">
    <property type="entry name" value="ADP-ribosylglycohydrolase"/>
</dbReference>
<reference evidence="2" key="1">
    <citation type="submission" date="2013-10" db="EMBL/GenBank/DDBJ databases">
        <title>Draft genome sequence of Clostridium botulinum type B strain Osaka05.</title>
        <authorList>
            <person name="Sakaguchi Y."/>
            <person name="Hosomi K."/>
            <person name="Uchiyama J."/>
            <person name="Ogura Y."/>
            <person name="Sakaguchi M."/>
            <person name="Kohda T."/>
            <person name="Mukamoto M."/>
            <person name="Misawa N."/>
            <person name="Matsuzaki S."/>
            <person name="Hayashi T."/>
            <person name="Kozaki S."/>
        </authorList>
    </citation>
    <scope>NUCLEOTIDE SEQUENCE</scope>
    <source>
        <strain evidence="2">Osaka05</strain>
    </source>
</reference>
<protein>
    <submittedName>
        <fullName evidence="2">ADP-ribosylglycohydrolase</fullName>
    </submittedName>
</protein>
<dbReference type="GO" id="GO:0046872">
    <property type="term" value="F:metal ion binding"/>
    <property type="evidence" value="ECO:0007669"/>
    <property type="project" value="UniProtKB-KW"/>
</dbReference>
<dbReference type="EMBL" id="BA000058">
    <property type="protein sequence ID" value="BAO04771.1"/>
    <property type="molecule type" value="Genomic_DNA"/>
</dbReference>
<feature type="binding site" evidence="1">
    <location>
        <position position="213"/>
    </location>
    <ligand>
        <name>Mg(2+)</name>
        <dbReference type="ChEBI" id="CHEBI:18420"/>
        <label>1</label>
    </ligand>
</feature>
<sequence length="276" mass="31556">MKGAIFGDIIGSRFEFSKLRNNKSEDFELLNKKCEFTDDTVLTIATADAILNNKSFEQAYKEWGNMYPNCSYGNSFRNWLESDNPKPYNSFGNGSAMRVSPIGWLYNDLKTVMDKAEESARVTHNHIEGIKGASSIAACVYLARMKTPKKIIKEFIETFFDYDLNKNIEDIRPNYYFDETCQGSVPESIICFLEGKSYEDVVRKAVSLGGDTDTQACIAGSIAEAYYGRIPLKCMMKLNCYLDKYLLYIIVQFDEAIKQGMIEDYFKNNFKNNLIK</sequence>
<feature type="binding site" evidence="1">
    <location>
        <position position="211"/>
    </location>
    <ligand>
        <name>Mg(2+)</name>
        <dbReference type="ChEBI" id="CHEBI:18420"/>
        <label>1</label>
    </ligand>
</feature>
<organism evidence="2">
    <name type="scientific">Clostridium botulinum B str. Osaka05</name>
    <dbReference type="NCBI Taxonomy" id="1407017"/>
    <lineage>
        <taxon>Bacteria</taxon>
        <taxon>Bacillati</taxon>
        <taxon>Bacillota</taxon>
        <taxon>Clostridia</taxon>
        <taxon>Eubacteriales</taxon>
        <taxon>Clostridiaceae</taxon>
        <taxon>Clostridium</taxon>
    </lineage>
</organism>
<dbReference type="RefSeq" id="WP_051394080.1">
    <property type="nucleotide sequence ID" value="NZ_BA000058.1"/>
</dbReference>
<keyword evidence="1" id="KW-0460">Magnesium</keyword>
<dbReference type="HOGENOM" id="CLU_024566_1_0_9"/>
<dbReference type="Gene3D" id="1.10.4080.10">
    <property type="entry name" value="ADP-ribosylation/Crystallin J1"/>
    <property type="match status" value="1"/>
</dbReference>
<proteinExistence type="predicted"/>
<name>A0A060N310_CLOBO</name>
<evidence type="ECO:0000256" key="1">
    <source>
        <dbReference type="PIRSR" id="PIRSR605502-1"/>
    </source>
</evidence>
<dbReference type="PANTHER" id="PTHR16222">
    <property type="entry name" value="ADP-RIBOSYLGLYCOHYDROLASE"/>
    <property type="match status" value="1"/>
</dbReference>
<accession>A0A060N310</accession>
<evidence type="ECO:0000313" key="2">
    <source>
        <dbReference type="EMBL" id="BAO04771.1"/>
    </source>
</evidence>
<feature type="binding site" evidence="1">
    <location>
        <position position="38"/>
    </location>
    <ligand>
        <name>Mg(2+)</name>
        <dbReference type="ChEBI" id="CHEBI:18420"/>
        <label>1</label>
    </ligand>
</feature>
<comment type="cofactor">
    <cofactor evidence="1">
        <name>Mg(2+)</name>
        <dbReference type="ChEBI" id="CHEBI:18420"/>
    </cofactor>
    <text evidence="1">Binds 2 magnesium ions per subunit.</text>
</comment>